<dbReference type="InterPro" id="IPR038389">
    <property type="entry name" value="PSMG2_sf"/>
</dbReference>
<keyword evidence="2" id="KW-1185">Reference proteome</keyword>
<evidence type="ECO:0000313" key="1">
    <source>
        <dbReference type="EMBL" id="MFD2673942.1"/>
    </source>
</evidence>
<evidence type="ECO:0000313" key="2">
    <source>
        <dbReference type="Proteomes" id="UP001597453"/>
    </source>
</evidence>
<dbReference type="InterPro" id="IPR019151">
    <property type="entry name" value="Proteasome_assmbl_chaperone_2"/>
</dbReference>
<protein>
    <submittedName>
        <fullName evidence="1">PAC2 family protein</fullName>
    </submittedName>
</protein>
<sequence length="304" mass="33480">MENSLFDGLEQAGFAGGRTLVIAMNGWNDAGEAASTAVTALARQLELNRVVATFEGDDFYDYCTARPRIVRQDDGHRILEWPATKVHAAKHPQPNAAARVLPNANRLYLLTGAEPSMRWRQYASEVVEFCQREEIDRLVVVGALLADTPHTRDVPVVRTSEDESVQQEFDVESSQYEGPTGAMTAIVERARQEGIVALSLWAQVPHYAAAPEASSPKAILALLNALAEVLLVEVDIDSFVEASSHWETQVTNAIAMDDEMTQYVKFLEQARDTVDSEAASGEAIAAEFERFLADESPRDEGEDR</sequence>
<dbReference type="Pfam" id="PF09754">
    <property type="entry name" value="PAC2"/>
    <property type="match status" value="1"/>
</dbReference>
<dbReference type="Proteomes" id="UP001597453">
    <property type="component" value="Unassembled WGS sequence"/>
</dbReference>
<dbReference type="InterPro" id="IPR008492">
    <property type="entry name" value="Rv2714-like"/>
</dbReference>
<dbReference type="SUPFAM" id="SSF159659">
    <property type="entry name" value="Cgl1923-like"/>
    <property type="match status" value="1"/>
</dbReference>
<dbReference type="RefSeq" id="WP_066054972.1">
    <property type="nucleotide sequence ID" value="NZ_JBHUNF010000001.1"/>
</dbReference>
<accession>A0ABW5RGA9</accession>
<name>A0ABW5RGA9_9MICO</name>
<gene>
    <name evidence="1" type="ORF">ACFSUQ_01290</name>
</gene>
<comment type="caution">
    <text evidence="1">The sequence shown here is derived from an EMBL/GenBank/DDBJ whole genome shotgun (WGS) entry which is preliminary data.</text>
</comment>
<reference evidence="2" key="1">
    <citation type="journal article" date="2019" name="Int. J. Syst. Evol. Microbiol.">
        <title>The Global Catalogue of Microorganisms (GCM) 10K type strain sequencing project: providing services to taxonomists for standard genome sequencing and annotation.</title>
        <authorList>
            <consortium name="The Broad Institute Genomics Platform"/>
            <consortium name="The Broad Institute Genome Sequencing Center for Infectious Disease"/>
            <person name="Wu L."/>
            <person name="Ma J."/>
        </authorList>
    </citation>
    <scope>NUCLEOTIDE SEQUENCE [LARGE SCALE GENOMIC DNA]</scope>
    <source>
        <strain evidence="2">TISTR 1511</strain>
    </source>
</reference>
<dbReference type="PIRSF" id="PIRSF028754">
    <property type="entry name" value="UCP028754"/>
    <property type="match status" value="1"/>
</dbReference>
<proteinExistence type="predicted"/>
<organism evidence="1 2">
    <name type="scientific">Gulosibacter bifidus</name>
    <dbReference type="NCBI Taxonomy" id="272239"/>
    <lineage>
        <taxon>Bacteria</taxon>
        <taxon>Bacillati</taxon>
        <taxon>Actinomycetota</taxon>
        <taxon>Actinomycetes</taxon>
        <taxon>Micrococcales</taxon>
        <taxon>Microbacteriaceae</taxon>
        <taxon>Gulosibacter</taxon>
    </lineage>
</organism>
<dbReference type="Gene3D" id="3.40.50.10900">
    <property type="entry name" value="PAC-like subunit"/>
    <property type="match status" value="1"/>
</dbReference>
<dbReference type="EMBL" id="JBHUNF010000001">
    <property type="protein sequence ID" value="MFD2673942.1"/>
    <property type="molecule type" value="Genomic_DNA"/>
</dbReference>